<dbReference type="Gene3D" id="3.50.40.10">
    <property type="entry name" value="Phenylalanyl-trna Synthetase, Chain B, domain 3"/>
    <property type="match status" value="1"/>
</dbReference>
<dbReference type="SUPFAM" id="SSF55681">
    <property type="entry name" value="Class II aaRS and biotin synthetases"/>
    <property type="match status" value="1"/>
</dbReference>
<dbReference type="InterPro" id="IPR009061">
    <property type="entry name" value="DNA-bd_dom_put_sf"/>
</dbReference>
<dbReference type="PANTHER" id="PTHR10947">
    <property type="entry name" value="PHENYLALANYL-TRNA SYNTHETASE BETA CHAIN AND LEUCINE-RICH REPEAT-CONTAINING PROTEIN 47"/>
    <property type="match status" value="1"/>
</dbReference>
<dbReference type="Gene3D" id="3.30.930.10">
    <property type="entry name" value="Bira Bifunctional Protein, Domain 2"/>
    <property type="match status" value="1"/>
</dbReference>
<evidence type="ECO:0000256" key="13">
    <source>
        <dbReference type="ARBA" id="ARBA00023146"/>
    </source>
</evidence>
<evidence type="ECO:0000313" key="17">
    <source>
        <dbReference type="Proteomes" id="UP000549394"/>
    </source>
</evidence>
<dbReference type="InterPro" id="IPR040659">
    <property type="entry name" value="PhetRS_B1"/>
</dbReference>
<evidence type="ECO:0000256" key="6">
    <source>
        <dbReference type="ARBA" id="ARBA00022490"/>
    </source>
</evidence>
<dbReference type="NCBIfam" id="TIGR00471">
    <property type="entry name" value="pheT_arch"/>
    <property type="match status" value="1"/>
</dbReference>
<evidence type="ECO:0000256" key="2">
    <source>
        <dbReference type="ARBA" id="ARBA00004496"/>
    </source>
</evidence>
<dbReference type="FunFam" id="3.50.40.10:FF:000002">
    <property type="entry name" value="phenylalanine--tRNA ligase beta subunit"/>
    <property type="match status" value="1"/>
</dbReference>
<proteinExistence type="inferred from homology"/>
<dbReference type="CDD" id="cd00769">
    <property type="entry name" value="PheRS_beta_core"/>
    <property type="match status" value="1"/>
</dbReference>
<dbReference type="FunFam" id="3.30.56.10:FF:000008">
    <property type="entry name" value="Phenylalanyl-tRNA synthetase subunit beta"/>
    <property type="match status" value="1"/>
</dbReference>
<dbReference type="AlphaFoldDB" id="A0A7I8VFJ1"/>
<dbReference type="InterPro" id="IPR004531">
    <property type="entry name" value="Phe-tRNA-synth_IIc_bsu_arc_euk"/>
</dbReference>
<evidence type="ECO:0000256" key="9">
    <source>
        <dbReference type="ARBA" id="ARBA00022741"/>
    </source>
</evidence>
<keyword evidence="11" id="KW-0460">Magnesium</keyword>
<keyword evidence="13" id="KW-0030">Aminoacyl-tRNA synthetase</keyword>
<dbReference type="Proteomes" id="UP000549394">
    <property type="component" value="Unassembled WGS sequence"/>
</dbReference>
<comment type="caution">
    <text evidence="16">The sequence shown here is derived from an EMBL/GenBank/DDBJ whole genome shotgun (WGS) entry which is preliminary data.</text>
</comment>
<evidence type="ECO:0000256" key="3">
    <source>
        <dbReference type="ARBA" id="ARBA00007438"/>
    </source>
</evidence>
<keyword evidence="17" id="KW-1185">Reference proteome</keyword>
<keyword evidence="8" id="KW-0479">Metal-binding</keyword>
<keyword evidence="7" id="KW-0436">Ligase</keyword>
<evidence type="ECO:0000256" key="10">
    <source>
        <dbReference type="ARBA" id="ARBA00022840"/>
    </source>
</evidence>
<evidence type="ECO:0000256" key="12">
    <source>
        <dbReference type="ARBA" id="ARBA00022917"/>
    </source>
</evidence>
<dbReference type="FunFam" id="3.30.930.10:FF:000032">
    <property type="entry name" value="Phenylalanine--tRNA ligase beta subunit"/>
    <property type="match status" value="1"/>
</dbReference>
<dbReference type="GO" id="GO:0009328">
    <property type="term" value="C:phenylalanine-tRNA ligase complex"/>
    <property type="evidence" value="ECO:0007669"/>
    <property type="project" value="TreeGrafter"/>
</dbReference>
<sequence length="548" mass="62102">MPTLGVKRDELFKALNKEYTEDEFQDLCFAFGLELDEVTSEKEIISREQGDDKAKDASDDVIYKIDVPANRYDLLCMEGLTRGLLVFQNKMIAPKYKAINPGKENIHKLLIQPSTSQVRPFAVSAILRNITFTKESYQSFIDLQDKLHRNICRVRSLVAIGTHDLDTIQGPFTYNAKKPEDIKFKPLGHDQEYTATKMMEIFEKTHLRPYLSIIRDKPVYPVIYDKNGVVLSMPPIINGEHSKITLNTKNVFIESTATDLNKATIVLDTIITMFSEHCKEQFVCENVEVVYPDGKSYLYPELSYRKERVSTAEINKSLGIQADSDKIAKLLTKMSLTSTLVDDGKTVEVEFPLNKITDKLRIEIAAAGFTEALTFSLCSREDISTGLRQELGLKNAVHISNPATFEFQVARTTLLPGLLKSIFHNNMMPLPLKLFDISDVVVKDDTAEVGARNWRHFCAVYYNNTSGFEVVHGLLDRLMELLETKQDDKDGYQIKPSDNPTFFPGRCAEVFLRGKSIGFFGILHPDVIKNFHLSKPCSALEINIEPFL</sequence>
<dbReference type="InterPro" id="IPR045060">
    <property type="entry name" value="Phe-tRNA-ligase_IIc_bsu"/>
</dbReference>
<dbReference type="PANTHER" id="PTHR10947:SF0">
    <property type="entry name" value="PHENYLALANINE--TRNA LIGASE BETA SUBUNIT"/>
    <property type="match status" value="1"/>
</dbReference>
<keyword evidence="10" id="KW-0067">ATP-binding</keyword>
<dbReference type="GO" id="GO:0005524">
    <property type="term" value="F:ATP binding"/>
    <property type="evidence" value="ECO:0007669"/>
    <property type="project" value="UniProtKB-KW"/>
</dbReference>
<feature type="domain" description="B3/B4 tRNA-binding" evidence="15">
    <location>
        <begin position="118"/>
        <end position="279"/>
    </location>
</feature>
<gene>
    <name evidence="16" type="ORF">DGYR_LOCUS3237</name>
</gene>
<dbReference type="SMART" id="SM00873">
    <property type="entry name" value="B3_4"/>
    <property type="match status" value="1"/>
</dbReference>
<keyword evidence="12" id="KW-0648">Protein biosynthesis</keyword>
<evidence type="ECO:0000256" key="8">
    <source>
        <dbReference type="ARBA" id="ARBA00022723"/>
    </source>
</evidence>
<protein>
    <recommendedName>
        <fullName evidence="5">Phenylalanine--tRNA ligase beta subunit</fullName>
        <ecNumber evidence="4">6.1.1.20</ecNumber>
    </recommendedName>
    <alternativeName>
        <fullName evidence="14">Phenylalanyl-tRNA synthetase beta subunit</fullName>
    </alternativeName>
</protein>
<dbReference type="GO" id="GO:0004826">
    <property type="term" value="F:phenylalanine-tRNA ligase activity"/>
    <property type="evidence" value="ECO:0007669"/>
    <property type="project" value="UniProtKB-EC"/>
</dbReference>
<evidence type="ECO:0000256" key="14">
    <source>
        <dbReference type="ARBA" id="ARBA00033189"/>
    </source>
</evidence>
<keyword evidence="9" id="KW-0547">Nucleotide-binding</keyword>
<dbReference type="GO" id="GO:0046872">
    <property type="term" value="F:metal ion binding"/>
    <property type="evidence" value="ECO:0007669"/>
    <property type="project" value="UniProtKB-KW"/>
</dbReference>
<keyword evidence="6" id="KW-0963">Cytoplasm</keyword>
<dbReference type="EC" id="6.1.1.20" evidence="4"/>
<reference evidence="16 17" key="1">
    <citation type="submission" date="2020-08" db="EMBL/GenBank/DDBJ databases">
        <authorList>
            <person name="Hejnol A."/>
        </authorList>
    </citation>
    <scope>NUCLEOTIDE SEQUENCE [LARGE SCALE GENOMIC DNA]</scope>
</reference>
<dbReference type="InterPro" id="IPR005146">
    <property type="entry name" value="B3/B4_tRNA-bd"/>
</dbReference>
<comment type="subcellular location">
    <subcellularLocation>
        <location evidence="2">Cytoplasm</location>
    </subcellularLocation>
</comment>
<dbReference type="Gene3D" id="3.30.56.10">
    <property type="match status" value="1"/>
</dbReference>
<evidence type="ECO:0000259" key="15">
    <source>
        <dbReference type="SMART" id="SM00873"/>
    </source>
</evidence>
<dbReference type="InterPro" id="IPR045864">
    <property type="entry name" value="aa-tRNA-synth_II/BPL/LPL"/>
</dbReference>
<name>A0A7I8VFJ1_9ANNE</name>
<dbReference type="InterPro" id="IPR041616">
    <property type="entry name" value="PheRS_beta_core"/>
</dbReference>
<dbReference type="Pfam" id="PF03483">
    <property type="entry name" value="B3_4"/>
    <property type="match status" value="1"/>
</dbReference>
<dbReference type="Pfam" id="PF18262">
    <property type="entry name" value="PhetRS_B1"/>
    <property type="match status" value="1"/>
</dbReference>
<dbReference type="SUPFAM" id="SSF46955">
    <property type="entry name" value="Putative DNA-binding domain"/>
    <property type="match status" value="1"/>
</dbReference>
<dbReference type="EMBL" id="CAJFCJ010000005">
    <property type="protein sequence ID" value="CAD5114391.1"/>
    <property type="molecule type" value="Genomic_DNA"/>
</dbReference>
<comment type="similarity">
    <text evidence="3">Belongs to the phenylalanyl-tRNA synthetase beta subunit family. Type 2 subfamily.</text>
</comment>
<dbReference type="GO" id="GO:0003723">
    <property type="term" value="F:RNA binding"/>
    <property type="evidence" value="ECO:0007669"/>
    <property type="project" value="InterPro"/>
</dbReference>
<dbReference type="GO" id="GO:0006432">
    <property type="term" value="P:phenylalanyl-tRNA aminoacylation"/>
    <property type="evidence" value="ECO:0007669"/>
    <property type="project" value="InterPro"/>
</dbReference>
<evidence type="ECO:0000256" key="7">
    <source>
        <dbReference type="ARBA" id="ARBA00022598"/>
    </source>
</evidence>
<evidence type="ECO:0000256" key="11">
    <source>
        <dbReference type="ARBA" id="ARBA00022842"/>
    </source>
</evidence>
<dbReference type="OrthoDB" id="1698572at2759"/>
<comment type="cofactor">
    <cofactor evidence="1">
        <name>Mg(2+)</name>
        <dbReference type="ChEBI" id="CHEBI:18420"/>
    </cofactor>
</comment>
<evidence type="ECO:0000313" key="16">
    <source>
        <dbReference type="EMBL" id="CAD5114391.1"/>
    </source>
</evidence>
<evidence type="ECO:0000256" key="1">
    <source>
        <dbReference type="ARBA" id="ARBA00001946"/>
    </source>
</evidence>
<evidence type="ECO:0000256" key="4">
    <source>
        <dbReference type="ARBA" id="ARBA00012814"/>
    </source>
</evidence>
<dbReference type="Pfam" id="PF17759">
    <property type="entry name" value="tRNA_synthFbeta"/>
    <property type="match status" value="1"/>
</dbReference>
<dbReference type="InterPro" id="IPR020825">
    <property type="entry name" value="Phe-tRNA_synthase-like_B3/B4"/>
</dbReference>
<accession>A0A7I8VFJ1</accession>
<organism evidence="16 17">
    <name type="scientific">Dimorphilus gyrociliatus</name>
    <dbReference type="NCBI Taxonomy" id="2664684"/>
    <lineage>
        <taxon>Eukaryota</taxon>
        <taxon>Metazoa</taxon>
        <taxon>Spiralia</taxon>
        <taxon>Lophotrochozoa</taxon>
        <taxon>Annelida</taxon>
        <taxon>Polychaeta</taxon>
        <taxon>Polychaeta incertae sedis</taxon>
        <taxon>Dinophilidae</taxon>
        <taxon>Dimorphilus</taxon>
    </lineage>
</organism>
<dbReference type="SUPFAM" id="SSF56037">
    <property type="entry name" value="PheT/TilS domain"/>
    <property type="match status" value="1"/>
</dbReference>
<evidence type="ECO:0000256" key="5">
    <source>
        <dbReference type="ARBA" id="ARBA00017032"/>
    </source>
</evidence>